<dbReference type="RefSeq" id="WP_133821842.1">
    <property type="nucleotide sequence ID" value="NZ_SNZH01000027.1"/>
</dbReference>
<evidence type="ECO:0000313" key="2">
    <source>
        <dbReference type="EMBL" id="TDR36660.1"/>
    </source>
</evidence>
<keyword evidence="3" id="KW-1185">Reference proteome</keyword>
<organism evidence="2 3">
    <name type="scientific">Tahibacter aquaticus</name>
    <dbReference type="NCBI Taxonomy" id="520092"/>
    <lineage>
        <taxon>Bacteria</taxon>
        <taxon>Pseudomonadati</taxon>
        <taxon>Pseudomonadota</taxon>
        <taxon>Gammaproteobacteria</taxon>
        <taxon>Lysobacterales</taxon>
        <taxon>Rhodanobacteraceae</taxon>
        <taxon>Tahibacter</taxon>
    </lineage>
</organism>
<dbReference type="EMBL" id="SNZH01000027">
    <property type="protein sequence ID" value="TDR36660.1"/>
    <property type="molecule type" value="Genomic_DNA"/>
</dbReference>
<evidence type="ECO:0000313" key="3">
    <source>
        <dbReference type="Proteomes" id="UP000295293"/>
    </source>
</evidence>
<dbReference type="OrthoDB" id="9812729at2"/>
<dbReference type="InterPro" id="IPR002881">
    <property type="entry name" value="DUF58"/>
</dbReference>
<proteinExistence type="predicted"/>
<dbReference type="PANTHER" id="PTHR33608:SF3">
    <property type="entry name" value="SLR2013 PROTEIN"/>
    <property type="match status" value="1"/>
</dbReference>
<dbReference type="PANTHER" id="PTHR33608">
    <property type="entry name" value="BLL2464 PROTEIN"/>
    <property type="match status" value="1"/>
</dbReference>
<protein>
    <submittedName>
        <fullName evidence="2">Uncharacterized protein (DUF58 family)</fullName>
    </submittedName>
</protein>
<comment type="caution">
    <text evidence="2">The sequence shown here is derived from an EMBL/GenBank/DDBJ whole genome shotgun (WGS) entry which is preliminary data.</text>
</comment>
<dbReference type="Pfam" id="PF01882">
    <property type="entry name" value="DUF58"/>
    <property type="match status" value="1"/>
</dbReference>
<dbReference type="SUPFAM" id="SSF53300">
    <property type="entry name" value="vWA-like"/>
    <property type="match status" value="1"/>
</dbReference>
<reference evidence="2 3" key="1">
    <citation type="submission" date="2019-03" db="EMBL/GenBank/DDBJ databases">
        <title>Genomic Encyclopedia of Type Strains, Phase IV (KMG-IV): sequencing the most valuable type-strain genomes for metagenomic binning, comparative biology and taxonomic classification.</title>
        <authorList>
            <person name="Goeker M."/>
        </authorList>
    </citation>
    <scope>NUCLEOTIDE SEQUENCE [LARGE SCALE GENOMIC DNA]</scope>
    <source>
        <strain evidence="2 3">DSM 21667</strain>
    </source>
</reference>
<sequence length="434" mass="48018">MRPAPALLAALVACAALGALVAFELLPLAAFLAAMGALAVLAVTDALALRRTPSPQIERELTPVVPVGVERSVVLRLRNAATRTLPVELHDLHPGEWPVFGLPRRASLPRGREVELSYRLTPTERGNFHFAGCMLRLASPLRLWCQQRQLPPPQAVRVYPNFAPLAKLALVGAERASRVVGAHLKRRRGEGTEFQQLREYRNGDALRQIDWKASQRARKLISRDYQIERNQQVLLLVDTGRRMLARDGNLAHFDHCLNAALMVAYIALRQGDGVGLLAAGGQTRYFAPRRGLGTIDALLNSVFDLHASPIATDYLDAATQLGLRQQRRSLVLLITNVRDEDIDELLSAVRQLQKRHLVCVASLREQVLERPLDQPVADLADAISVAALDYYVEQRTRAHEALRAQGTDVLDVTCTELPAALVQHYLAVKRAARL</sequence>
<dbReference type="InterPro" id="IPR036465">
    <property type="entry name" value="vWFA_dom_sf"/>
</dbReference>
<name>A0A4R6YIG3_9GAMM</name>
<accession>A0A4R6YIG3</accession>
<dbReference type="Proteomes" id="UP000295293">
    <property type="component" value="Unassembled WGS sequence"/>
</dbReference>
<feature type="domain" description="DUF58" evidence="1">
    <location>
        <begin position="197"/>
        <end position="367"/>
    </location>
</feature>
<gene>
    <name evidence="2" type="ORF">DFR29_12710</name>
</gene>
<dbReference type="AlphaFoldDB" id="A0A4R6YIG3"/>
<evidence type="ECO:0000259" key="1">
    <source>
        <dbReference type="Pfam" id="PF01882"/>
    </source>
</evidence>